<dbReference type="InterPro" id="IPR010432">
    <property type="entry name" value="RDD"/>
</dbReference>
<comment type="subcellular location">
    <subcellularLocation>
        <location evidence="1">Cell membrane</location>
        <topology evidence="1">Multi-pass membrane protein</topology>
    </subcellularLocation>
</comment>
<evidence type="ECO:0000256" key="5">
    <source>
        <dbReference type="ARBA" id="ARBA00023136"/>
    </source>
</evidence>
<dbReference type="AlphaFoldDB" id="A0A9W6KRR1"/>
<accession>A0A9W6KRR1</accession>
<name>A0A9W6KRR1_9ACTN</name>
<sequence length="133" mass="14383">MNYATWPIRVGAYIVDVLPALVLSGIGYAVAGPSSDDPSVGPLYYVFALLSLAYTIYNRWYLGGQGQSLGKKALGIRLVKEQTGQPLGFGGAFVRDLAHIVDAIICYIGFLFPLWDAKRQTLADKITGSLVVK</sequence>
<feature type="transmembrane region" description="Helical" evidence="6">
    <location>
        <begin position="43"/>
        <end position="62"/>
    </location>
</feature>
<keyword evidence="4 6" id="KW-1133">Transmembrane helix</keyword>
<dbReference type="PANTHER" id="PTHR36115">
    <property type="entry name" value="PROLINE-RICH ANTIGEN HOMOLOG-RELATED"/>
    <property type="match status" value="1"/>
</dbReference>
<evidence type="ECO:0000313" key="9">
    <source>
        <dbReference type="Proteomes" id="UP001143480"/>
    </source>
</evidence>
<reference evidence="8" key="2">
    <citation type="submission" date="2023-01" db="EMBL/GenBank/DDBJ databases">
        <authorList>
            <person name="Sun Q."/>
            <person name="Evtushenko L."/>
        </authorList>
    </citation>
    <scope>NUCLEOTIDE SEQUENCE</scope>
    <source>
        <strain evidence="8">VKM Ac-1321</strain>
    </source>
</reference>
<evidence type="ECO:0000256" key="4">
    <source>
        <dbReference type="ARBA" id="ARBA00022989"/>
    </source>
</evidence>
<keyword evidence="3 6" id="KW-0812">Transmembrane</keyword>
<dbReference type="Pfam" id="PF06271">
    <property type="entry name" value="RDD"/>
    <property type="match status" value="1"/>
</dbReference>
<comment type="caution">
    <text evidence="8">The sequence shown here is derived from an EMBL/GenBank/DDBJ whole genome shotgun (WGS) entry which is preliminary data.</text>
</comment>
<dbReference type="RefSeq" id="WP_223093511.1">
    <property type="nucleotide sequence ID" value="NZ_BAAAXA010000001.1"/>
</dbReference>
<gene>
    <name evidence="8" type="ORF">GCM10017581_086960</name>
</gene>
<evidence type="ECO:0000259" key="7">
    <source>
        <dbReference type="Pfam" id="PF06271"/>
    </source>
</evidence>
<keyword evidence="9" id="KW-1185">Reference proteome</keyword>
<dbReference type="InterPro" id="IPR051791">
    <property type="entry name" value="Pra-immunoreactive"/>
</dbReference>
<dbReference type="GO" id="GO:0005886">
    <property type="term" value="C:plasma membrane"/>
    <property type="evidence" value="ECO:0007669"/>
    <property type="project" value="UniProtKB-SubCell"/>
</dbReference>
<evidence type="ECO:0000313" key="8">
    <source>
        <dbReference type="EMBL" id="GLL06946.1"/>
    </source>
</evidence>
<protein>
    <recommendedName>
        <fullName evidence="7">RDD domain-containing protein</fullName>
    </recommendedName>
</protein>
<dbReference type="PANTHER" id="PTHR36115:SF6">
    <property type="entry name" value="PROLINE-RICH ANTIGEN HOMOLOG"/>
    <property type="match status" value="1"/>
</dbReference>
<proteinExistence type="predicted"/>
<keyword evidence="2" id="KW-1003">Cell membrane</keyword>
<evidence type="ECO:0000256" key="2">
    <source>
        <dbReference type="ARBA" id="ARBA00022475"/>
    </source>
</evidence>
<evidence type="ECO:0000256" key="6">
    <source>
        <dbReference type="SAM" id="Phobius"/>
    </source>
</evidence>
<organism evidence="8 9">
    <name type="scientific">Dactylosporangium matsuzakiense</name>
    <dbReference type="NCBI Taxonomy" id="53360"/>
    <lineage>
        <taxon>Bacteria</taxon>
        <taxon>Bacillati</taxon>
        <taxon>Actinomycetota</taxon>
        <taxon>Actinomycetes</taxon>
        <taxon>Micromonosporales</taxon>
        <taxon>Micromonosporaceae</taxon>
        <taxon>Dactylosporangium</taxon>
    </lineage>
</organism>
<feature type="transmembrane region" description="Helical" evidence="6">
    <location>
        <begin position="12"/>
        <end position="31"/>
    </location>
</feature>
<dbReference type="EMBL" id="BSFP01000082">
    <property type="protein sequence ID" value="GLL06946.1"/>
    <property type="molecule type" value="Genomic_DNA"/>
</dbReference>
<dbReference type="Proteomes" id="UP001143480">
    <property type="component" value="Unassembled WGS sequence"/>
</dbReference>
<reference evidence="8" key="1">
    <citation type="journal article" date="2014" name="Int. J. Syst. Evol. Microbiol.">
        <title>Complete genome sequence of Corynebacterium casei LMG S-19264T (=DSM 44701T), isolated from a smear-ripened cheese.</title>
        <authorList>
            <consortium name="US DOE Joint Genome Institute (JGI-PGF)"/>
            <person name="Walter F."/>
            <person name="Albersmeier A."/>
            <person name="Kalinowski J."/>
            <person name="Ruckert C."/>
        </authorList>
    </citation>
    <scope>NUCLEOTIDE SEQUENCE</scope>
    <source>
        <strain evidence="8">VKM Ac-1321</strain>
    </source>
</reference>
<keyword evidence="5 6" id="KW-0472">Membrane</keyword>
<feature type="domain" description="RDD" evidence="7">
    <location>
        <begin position="3"/>
        <end position="128"/>
    </location>
</feature>
<evidence type="ECO:0000256" key="1">
    <source>
        <dbReference type="ARBA" id="ARBA00004651"/>
    </source>
</evidence>
<evidence type="ECO:0000256" key="3">
    <source>
        <dbReference type="ARBA" id="ARBA00022692"/>
    </source>
</evidence>